<proteinExistence type="predicted"/>
<dbReference type="AlphaFoldDB" id="A0A4C2A1M9"/>
<reference evidence="1 2" key="1">
    <citation type="journal article" date="2019" name="Commun. Biol.">
        <title>The bagworm genome reveals a unique fibroin gene that provides high tensile strength.</title>
        <authorList>
            <person name="Kono N."/>
            <person name="Nakamura H."/>
            <person name="Ohtoshi R."/>
            <person name="Tomita M."/>
            <person name="Numata K."/>
            <person name="Arakawa K."/>
        </authorList>
    </citation>
    <scope>NUCLEOTIDE SEQUENCE [LARGE SCALE GENOMIC DNA]</scope>
</reference>
<evidence type="ECO:0000313" key="1">
    <source>
        <dbReference type="EMBL" id="GBP94841.1"/>
    </source>
</evidence>
<protein>
    <submittedName>
        <fullName evidence="1">Uncharacterized protein</fullName>
    </submittedName>
</protein>
<dbReference type="EMBL" id="BGZK01002555">
    <property type="protein sequence ID" value="GBP94841.1"/>
    <property type="molecule type" value="Genomic_DNA"/>
</dbReference>
<gene>
    <name evidence="1" type="ORF">EVAR_65008_1</name>
</gene>
<evidence type="ECO:0000313" key="2">
    <source>
        <dbReference type="Proteomes" id="UP000299102"/>
    </source>
</evidence>
<comment type="caution">
    <text evidence="1">The sequence shown here is derived from an EMBL/GenBank/DDBJ whole genome shotgun (WGS) entry which is preliminary data.</text>
</comment>
<keyword evidence="2" id="KW-1185">Reference proteome</keyword>
<name>A0A4C2A1M9_EUMVA</name>
<sequence>MKETMNQQYASSSVNGKEEFTSRMPLTTYFVFSLLDKIRRCSRRCRSDFRVIVRGTRMPHARAGNNAPQSIFAQTQTDCRMSETSCKIIEAQCVSCLSSTAIIRPLIENSDISLPLNYPTSVRSPHLSSITPLAPLSPQSTYITLLLSYQIFLSMRLVYPW</sequence>
<dbReference type="Proteomes" id="UP000299102">
    <property type="component" value="Unassembled WGS sequence"/>
</dbReference>
<organism evidence="1 2">
    <name type="scientific">Eumeta variegata</name>
    <name type="common">Bagworm moth</name>
    <name type="synonym">Eumeta japonica</name>
    <dbReference type="NCBI Taxonomy" id="151549"/>
    <lineage>
        <taxon>Eukaryota</taxon>
        <taxon>Metazoa</taxon>
        <taxon>Ecdysozoa</taxon>
        <taxon>Arthropoda</taxon>
        <taxon>Hexapoda</taxon>
        <taxon>Insecta</taxon>
        <taxon>Pterygota</taxon>
        <taxon>Neoptera</taxon>
        <taxon>Endopterygota</taxon>
        <taxon>Lepidoptera</taxon>
        <taxon>Glossata</taxon>
        <taxon>Ditrysia</taxon>
        <taxon>Tineoidea</taxon>
        <taxon>Psychidae</taxon>
        <taxon>Oiketicinae</taxon>
        <taxon>Eumeta</taxon>
    </lineage>
</organism>
<accession>A0A4C2A1M9</accession>